<dbReference type="EMBL" id="APMP01000040">
    <property type="protein sequence ID" value="ENZ79556.1"/>
    <property type="molecule type" value="Genomic_DNA"/>
</dbReference>
<evidence type="ECO:0000313" key="2">
    <source>
        <dbReference type="Proteomes" id="UP000013063"/>
    </source>
</evidence>
<evidence type="ECO:0000313" key="1">
    <source>
        <dbReference type="EMBL" id="ENZ79556.1"/>
    </source>
</evidence>
<dbReference type="Proteomes" id="UP000013063">
    <property type="component" value="Unassembled WGS sequence"/>
</dbReference>
<accession>R0CSM1</accession>
<organism evidence="1 2">
    <name type="scientific">Caulobacter vibrioides OR37</name>
    <dbReference type="NCBI Taxonomy" id="1292034"/>
    <lineage>
        <taxon>Bacteria</taxon>
        <taxon>Pseudomonadati</taxon>
        <taxon>Pseudomonadota</taxon>
        <taxon>Alphaproteobacteria</taxon>
        <taxon>Caulobacterales</taxon>
        <taxon>Caulobacteraceae</taxon>
        <taxon>Caulobacter</taxon>
    </lineage>
</organism>
<comment type="caution">
    <text evidence="1">The sequence shown here is derived from an EMBL/GenBank/DDBJ whole genome shotgun (WGS) entry which is preliminary data.</text>
</comment>
<proteinExistence type="predicted"/>
<reference evidence="1 2" key="1">
    <citation type="journal article" date="2013" name="Genome Announc.">
        <title>Draft Genome Sequence for Caulobacter sp. Strain OR37, a Bacterium Tolerant to Heavy Metals.</title>
        <authorList>
            <person name="Utturkar S.M."/>
            <person name="Bollmann A."/>
            <person name="Brzoska R.M."/>
            <person name="Klingeman D.M."/>
            <person name="Epstein S.E."/>
            <person name="Palumbo A.V."/>
            <person name="Brown S.D."/>
        </authorList>
    </citation>
    <scope>NUCLEOTIDE SEQUENCE [LARGE SCALE GENOMIC DNA]</scope>
    <source>
        <strain evidence="1 2">OR37</strain>
    </source>
</reference>
<keyword evidence="2" id="KW-1185">Reference proteome</keyword>
<dbReference type="AlphaFoldDB" id="R0CSM1"/>
<gene>
    <name evidence="1" type="ORF">OR37_03979</name>
</gene>
<name>R0CSM1_CAUVI</name>
<feature type="non-terminal residue" evidence="1">
    <location>
        <position position="31"/>
    </location>
</feature>
<sequence precursor="true">MAYNVSQLTTFFTNANAGTGPTVAQTAILLY</sequence>
<protein>
    <submittedName>
        <fullName evidence="1">Uncharacterized protein</fullName>
    </submittedName>
</protein>